<comment type="cofactor">
    <cofactor evidence="1">
        <name>Mg(2+)</name>
        <dbReference type="ChEBI" id="CHEBI:18420"/>
    </cofactor>
</comment>
<dbReference type="InterPro" id="IPR020084">
    <property type="entry name" value="NUDIX_hydrolase_CS"/>
</dbReference>
<dbReference type="PROSITE" id="PS51462">
    <property type="entry name" value="NUDIX"/>
    <property type="match status" value="1"/>
</dbReference>
<protein>
    <submittedName>
        <fullName evidence="4">CTP pyrophosphohydrolase</fullName>
        <ecNumber evidence="4">3.6.1.65</ecNumber>
    </submittedName>
</protein>
<dbReference type="EC" id="3.6.1.65" evidence="4"/>
<dbReference type="GO" id="GO:0016787">
    <property type="term" value="F:hydrolase activity"/>
    <property type="evidence" value="ECO:0007669"/>
    <property type="project" value="UniProtKB-KW"/>
</dbReference>
<dbReference type="SUPFAM" id="SSF55811">
    <property type="entry name" value="Nudix"/>
    <property type="match status" value="1"/>
</dbReference>
<dbReference type="EMBL" id="LNYJ01000011">
    <property type="protein sequence ID" value="KTD16796.1"/>
    <property type="molecule type" value="Genomic_DNA"/>
</dbReference>
<proteinExistence type="predicted"/>
<gene>
    <name evidence="4" type="primary">nudG</name>
    <name evidence="4" type="ORF">Ljor_1102</name>
</gene>
<dbReference type="PATRIC" id="fig|456.5.peg.1173"/>
<organism evidence="4 5">
    <name type="scientific">Legionella jordanis</name>
    <dbReference type="NCBI Taxonomy" id="456"/>
    <lineage>
        <taxon>Bacteria</taxon>
        <taxon>Pseudomonadati</taxon>
        <taxon>Pseudomonadota</taxon>
        <taxon>Gammaproteobacteria</taxon>
        <taxon>Legionellales</taxon>
        <taxon>Legionellaceae</taxon>
        <taxon>Legionella</taxon>
    </lineage>
</organism>
<dbReference type="OrthoDB" id="161692at2"/>
<name>A0A0W0V9J3_9GAMM</name>
<dbReference type="PROSITE" id="PS00893">
    <property type="entry name" value="NUDIX_BOX"/>
    <property type="match status" value="1"/>
</dbReference>
<accession>A0A0W0V9J3</accession>
<evidence type="ECO:0000313" key="4">
    <source>
        <dbReference type="EMBL" id="KTD16796.1"/>
    </source>
</evidence>
<keyword evidence="5" id="KW-1185">Reference proteome</keyword>
<feature type="domain" description="Nudix hydrolase" evidence="3">
    <location>
        <begin position="17"/>
        <end position="153"/>
    </location>
</feature>
<dbReference type="Proteomes" id="UP000055035">
    <property type="component" value="Unassembled WGS sequence"/>
</dbReference>
<dbReference type="PANTHER" id="PTHR43736:SF2">
    <property type="entry name" value="MUTT_NUDIX FAMILY PROTEIN"/>
    <property type="match status" value="1"/>
</dbReference>
<evidence type="ECO:0000256" key="1">
    <source>
        <dbReference type="ARBA" id="ARBA00001946"/>
    </source>
</evidence>
<dbReference type="Gene3D" id="3.90.79.10">
    <property type="entry name" value="Nucleoside Triphosphate Pyrophosphohydrolase"/>
    <property type="match status" value="1"/>
</dbReference>
<comment type="caution">
    <text evidence="4">The sequence shown here is derived from an EMBL/GenBank/DDBJ whole genome shotgun (WGS) entry which is preliminary data.</text>
</comment>
<dbReference type="AlphaFoldDB" id="A0A0W0V9J3"/>
<evidence type="ECO:0000313" key="5">
    <source>
        <dbReference type="Proteomes" id="UP000055035"/>
    </source>
</evidence>
<dbReference type="InterPro" id="IPR015797">
    <property type="entry name" value="NUDIX_hydrolase-like_dom_sf"/>
</dbReference>
<reference evidence="4 5" key="1">
    <citation type="submission" date="2015-11" db="EMBL/GenBank/DDBJ databases">
        <title>Genomic analysis of 38 Legionella species identifies large and diverse effector repertoires.</title>
        <authorList>
            <person name="Burstein D."/>
            <person name="Amaro F."/>
            <person name="Zusman T."/>
            <person name="Lifshitz Z."/>
            <person name="Cohen O."/>
            <person name="Gilbert J.A."/>
            <person name="Pupko T."/>
            <person name="Shuman H.A."/>
            <person name="Segal G."/>
        </authorList>
    </citation>
    <scope>NUCLEOTIDE SEQUENCE [LARGE SCALE GENOMIC DNA]</scope>
    <source>
        <strain evidence="4 5">BL-540</strain>
    </source>
</reference>
<dbReference type="STRING" id="456.Ljor_1102"/>
<keyword evidence="2 4" id="KW-0378">Hydrolase</keyword>
<dbReference type="InterPro" id="IPR000086">
    <property type="entry name" value="NUDIX_hydrolase_dom"/>
</dbReference>
<dbReference type="Pfam" id="PF00293">
    <property type="entry name" value="NUDIX"/>
    <property type="match status" value="1"/>
</dbReference>
<evidence type="ECO:0000256" key="2">
    <source>
        <dbReference type="ARBA" id="ARBA00022801"/>
    </source>
</evidence>
<evidence type="ECO:0000259" key="3">
    <source>
        <dbReference type="PROSITE" id="PS51462"/>
    </source>
</evidence>
<sequence length="153" mass="17760">MPLIKPVSLSELRIKDYRSCYVDCIILNHDNKILLQQRGENWHNFPGFLSAFGGAIEPDETPHQALMRELHEELGAEPLQEELIFISALTEDITQHSTLIYCYFWHDSRGSIKACYEGEVKQFTDVDSILKQSKLMDNVAWVVRECRKKHLLI</sequence>
<dbReference type="RefSeq" id="WP_058470628.1">
    <property type="nucleotide sequence ID" value="NZ_CAAAIC010000002.1"/>
</dbReference>
<dbReference type="PANTHER" id="PTHR43736">
    <property type="entry name" value="ADP-RIBOSE PYROPHOSPHATASE"/>
    <property type="match status" value="1"/>
</dbReference>